<organism evidence="1">
    <name type="scientific">hydrothermal vent metagenome</name>
    <dbReference type="NCBI Taxonomy" id="652676"/>
    <lineage>
        <taxon>unclassified sequences</taxon>
        <taxon>metagenomes</taxon>
        <taxon>ecological metagenomes</taxon>
    </lineage>
</organism>
<protein>
    <submittedName>
        <fullName evidence="1">Uncharacterized protein</fullName>
    </submittedName>
</protein>
<evidence type="ECO:0000313" key="1">
    <source>
        <dbReference type="EMBL" id="VAW86854.1"/>
    </source>
</evidence>
<gene>
    <name evidence="1" type="ORF">MNBD_GAMMA18-1504</name>
</gene>
<reference evidence="1" key="1">
    <citation type="submission" date="2018-06" db="EMBL/GenBank/DDBJ databases">
        <authorList>
            <person name="Zhirakovskaya E."/>
        </authorList>
    </citation>
    <scope>NUCLEOTIDE SEQUENCE</scope>
</reference>
<sequence>MAKYTQNDINNLQKHGKTDWKRVEKQTDKDIERAALNDKDAPLISDYDANNFRPVEQMRHKLGF</sequence>
<name>A0A3B0ZZE9_9ZZZZ</name>
<dbReference type="AlphaFoldDB" id="A0A3B0ZZE9"/>
<dbReference type="EMBL" id="UOFP01000160">
    <property type="protein sequence ID" value="VAW86854.1"/>
    <property type="molecule type" value="Genomic_DNA"/>
</dbReference>
<proteinExistence type="predicted"/>
<accession>A0A3B0ZZE9</accession>